<sequence length="273" mass="31612">MLRTVLPDLFQTYRKLRKLWVQIPAELQRPTRAKRRWLRARNRAKKLIYENGSAAANYYLLYRYGFLPLAMSVEDAIKALKRVNASYITERTGDSAKLKQLYPPHETSLPVYYDVSYSNKTTGVWKGKGVDMQTKRVSLFLPVAAYELVPFSFVADWFLNVGDFLQSLRPVPAQEQNSCVSVLQRTNIRGFVLFEQASKTIPVTDKIPNHEILKWEEYKLPISQEIGCFAMSNDHFKRGYPKRGLVINNGLNFIRSVDALALLWQLQARKLFK</sequence>
<evidence type="ECO:0000256" key="5">
    <source>
        <dbReference type="ARBA" id="ARBA00023104"/>
    </source>
</evidence>
<accession>A0A142D883</accession>
<comment type="similarity">
    <text evidence="7">Belongs to the Leviviricetes maturation protein family.</text>
</comment>
<comment type="subcellular location">
    <subcellularLocation>
        <location evidence="1">Virion</location>
    </subcellularLocation>
</comment>
<dbReference type="GO" id="GO:0039666">
    <property type="term" value="P:virion attachment to host cell pilus"/>
    <property type="evidence" value="ECO:0007669"/>
    <property type="project" value="UniProtKB-KW"/>
</dbReference>
<keyword evidence="4" id="KW-0946">Virion</keyword>
<evidence type="ECO:0000256" key="4">
    <source>
        <dbReference type="ARBA" id="ARBA00022844"/>
    </source>
</evidence>
<protein>
    <submittedName>
        <fullName evidence="8">Maturation</fullName>
    </submittedName>
</protein>
<keyword evidence="3" id="KW-1161">Viral attachment to host cell</keyword>
<dbReference type="GO" id="GO:0044423">
    <property type="term" value="C:virion component"/>
    <property type="evidence" value="ECO:0007669"/>
    <property type="project" value="UniProtKB-KW"/>
</dbReference>
<keyword evidence="6" id="KW-1160">Virus entry into host cell</keyword>
<keyword evidence="2" id="KW-0945">Host-virus interaction</keyword>
<name>A0A142D883_9VIRU</name>
<dbReference type="Pfam" id="PF03863">
    <property type="entry name" value="Phage_mat-A"/>
    <property type="match status" value="1"/>
</dbReference>
<dbReference type="InterPro" id="IPR005563">
    <property type="entry name" value="A_protein"/>
</dbReference>
<evidence type="ECO:0000256" key="1">
    <source>
        <dbReference type="ARBA" id="ARBA00004328"/>
    </source>
</evidence>
<keyword evidence="5" id="KW-1175">Viral attachment to host cell pilus</keyword>
<evidence type="ECO:0000313" key="8">
    <source>
        <dbReference type="EMBL" id="AMQ23552.1"/>
    </source>
</evidence>
<proteinExistence type="inferred from homology"/>
<reference evidence="8" key="2">
    <citation type="journal article" date="2016" name="PLoS Biol.">
        <title>Hyperexpansion of RNA Bacteriophage Diversity.</title>
        <authorList>
            <person name="Krishnamurthy S.R."/>
            <person name="Janowski A.B."/>
            <person name="Zhao G."/>
            <person name="Barouch D."/>
            <person name="Wang D."/>
        </authorList>
    </citation>
    <scope>NUCLEOTIDE SEQUENCE</scope>
    <source>
        <strain evidence="8">ESE001</strain>
    </source>
</reference>
<reference evidence="8" key="1">
    <citation type="submission" date="2015-08" db="EMBL/GenBank/DDBJ databases">
        <authorList>
            <person name="Babu N.S."/>
            <person name="Beckwith C.J."/>
            <person name="Beseler K.G."/>
            <person name="Brison A."/>
            <person name="Carone J.V."/>
            <person name="Caskin T.P."/>
            <person name="Diamond M."/>
            <person name="Durham M.E."/>
            <person name="Foxe J.M."/>
            <person name="Go M."/>
            <person name="Henderson B.A."/>
            <person name="Jones I.B."/>
            <person name="McGettigan J.A."/>
            <person name="Micheletti S.J."/>
            <person name="Nasrallah M.E."/>
            <person name="Ortiz D."/>
            <person name="Piller C.R."/>
            <person name="Privatt S.R."/>
            <person name="Schneider S.L."/>
            <person name="Sharp S."/>
            <person name="Smith T.C."/>
            <person name="Stanton J.D."/>
            <person name="Ullery H.E."/>
            <person name="Wilson R.J."/>
            <person name="Serrano M.G."/>
            <person name="Buck G."/>
            <person name="Lee V."/>
            <person name="Wang Y."/>
            <person name="Carvalho R."/>
            <person name="Voegtly L."/>
            <person name="Shi R."/>
            <person name="Duckworth R."/>
            <person name="Johnson A."/>
            <person name="Loviza R."/>
            <person name="Walstead R."/>
            <person name="Shah Z."/>
            <person name="Kiflezghi M."/>
            <person name="Wade K."/>
            <person name="Ball S.L."/>
            <person name="Bradley K.W."/>
            <person name="Asai D.J."/>
            <person name="Bowman C.A."/>
            <person name="Russell D.A."/>
            <person name="Pope W.H."/>
            <person name="Jacobs-Sera D."/>
            <person name="Hendrix R.W."/>
            <person name="Hatfull G.F."/>
        </authorList>
    </citation>
    <scope>NUCLEOTIDE SEQUENCE</scope>
    <source>
        <strain evidence="8">ESE001</strain>
    </source>
</reference>
<evidence type="ECO:0000256" key="2">
    <source>
        <dbReference type="ARBA" id="ARBA00022581"/>
    </source>
</evidence>
<evidence type="ECO:0000256" key="7">
    <source>
        <dbReference type="ARBA" id="ARBA00035110"/>
    </source>
</evidence>
<evidence type="ECO:0000256" key="6">
    <source>
        <dbReference type="ARBA" id="ARBA00023296"/>
    </source>
</evidence>
<organism evidence="8">
    <name type="scientific">Leviviridae sp</name>
    <dbReference type="NCBI Taxonomy" id="2027243"/>
    <lineage>
        <taxon>Viruses</taxon>
        <taxon>Riboviria</taxon>
        <taxon>Orthornavirae</taxon>
        <taxon>Lenarviricota</taxon>
        <taxon>Leviviricetes</taxon>
        <taxon>Norzivirales</taxon>
        <taxon>Fiersviridae</taxon>
    </lineage>
</organism>
<evidence type="ECO:0000256" key="3">
    <source>
        <dbReference type="ARBA" id="ARBA00022804"/>
    </source>
</evidence>
<dbReference type="EMBL" id="KT462710">
    <property type="protein sequence ID" value="AMQ23552.1"/>
    <property type="molecule type" value="Genomic_RNA"/>
</dbReference>